<dbReference type="Proteomes" id="UP000282654">
    <property type="component" value="Unassembled WGS sequence"/>
</dbReference>
<dbReference type="OrthoDB" id="9766798at2"/>
<feature type="transmembrane region" description="Helical" evidence="7">
    <location>
        <begin position="265"/>
        <end position="288"/>
    </location>
</feature>
<accession>A0A3N5AQF6</accession>
<evidence type="ECO:0000256" key="7">
    <source>
        <dbReference type="SAM" id="Phobius"/>
    </source>
</evidence>
<dbReference type="Pfam" id="PF03601">
    <property type="entry name" value="Cons_hypoth698"/>
    <property type="match status" value="1"/>
</dbReference>
<feature type="transmembrane region" description="Helical" evidence="7">
    <location>
        <begin position="176"/>
        <end position="198"/>
    </location>
</feature>
<feature type="transmembrane region" description="Helical" evidence="7">
    <location>
        <begin position="309"/>
        <end position="330"/>
    </location>
</feature>
<feature type="transmembrane region" description="Helical" evidence="7">
    <location>
        <begin position="238"/>
        <end position="259"/>
    </location>
</feature>
<evidence type="ECO:0000256" key="5">
    <source>
        <dbReference type="ARBA" id="ARBA00022989"/>
    </source>
</evidence>
<keyword evidence="5 7" id="KW-1133">Transmembrane helix</keyword>
<dbReference type="AlphaFoldDB" id="A0A3N5AQF6"/>
<feature type="transmembrane region" description="Helical" evidence="7">
    <location>
        <begin position="350"/>
        <end position="370"/>
    </location>
</feature>
<comment type="similarity">
    <text evidence="2">Belongs to the UPF0324 family.</text>
</comment>
<feature type="transmembrane region" description="Helical" evidence="7">
    <location>
        <begin position="391"/>
        <end position="409"/>
    </location>
</feature>
<dbReference type="PANTHER" id="PTHR30106:SF1">
    <property type="entry name" value="UPF0324 MEMBRANE PROTEIN FN0533"/>
    <property type="match status" value="1"/>
</dbReference>
<keyword evidence="3" id="KW-1003">Cell membrane</keyword>
<dbReference type="PANTHER" id="PTHR30106">
    <property type="entry name" value="INNER MEMBRANE PROTEIN YEIH-RELATED"/>
    <property type="match status" value="1"/>
</dbReference>
<feature type="transmembrane region" description="Helical" evidence="7">
    <location>
        <begin position="429"/>
        <end position="447"/>
    </location>
</feature>
<evidence type="ECO:0000256" key="6">
    <source>
        <dbReference type="ARBA" id="ARBA00023136"/>
    </source>
</evidence>
<feature type="transmembrane region" description="Helical" evidence="7">
    <location>
        <begin position="204"/>
        <end position="226"/>
    </location>
</feature>
<sequence length="492" mass="53709">MSQEKSGSPLLRSEDWWAVWLGLLIFILALGKLTGADLLGWVVKTNLWIDFSKALSPVSKHLAETGFSGFTSLILTYIFLLVLTTIGAAAMRFNVGRFIVGFSIIFWLAYGCLIIGHWGPIAAPTVAEAQKIGMTKLGLRLTGEAGFIIALLVGLIIGNFFRGFAQFLEEATRPEWFVKTAIVILGATIGIKACDALGLAGQVLARGLCAIVEAYLLYWPVVYFVARRYFKFTPEWAAPLASGISICGVSAAIATGAAIRSRPVVPIIVSSLVVIFAVVELIILPFLAQTFLYTEPMVAGAWMGLAVKTDGAAVASGAITAALIQAKAASALHVNWDKDFITMAAVTTKIFIDIFIGVWAFVLAVIWCYWIECKPGERVGAGEIWNRFPKFVIGYFLTFLVMLLVGLGHLQDQEFMKTAKAAMGESDSLRGIFFTLTFFTIGLMSNFRKLWEEGMGRLAAVYVLCLFGFIIWVGLFISWIFFHGVMPPQIAG</sequence>
<dbReference type="EMBL" id="RKRE01000002">
    <property type="protein sequence ID" value="RPF47114.1"/>
    <property type="molecule type" value="Genomic_DNA"/>
</dbReference>
<comment type="caution">
    <text evidence="8">The sequence shown here is derived from an EMBL/GenBank/DDBJ whole genome shotgun (WGS) entry which is preliminary data.</text>
</comment>
<evidence type="ECO:0000256" key="3">
    <source>
        <dbReference type="ARBA" id="ARBA00022475"/>
    </source>
</evidence>
<feature type="transmembrane region" description="Helical" evidence="7">
    <location>
        <begin position="20"/>
        <end position="43"/>
    </location>
</feature>
<evidence type="ECO:0000256" key="1">
    <source>
        <dbReference type="ARBA" id="ARBA00004651"/>
    </source>
</evidence>
<dbReference type="RefSeq" id="WP_123929945.1">
    <property type="nucleotide sequence ID" value="NZ_RKRE01000002.1"/>
</dbReference>
<reference evidence="8 9" key="1">
    <citation type="submission" date="2018-11" db="EMBL/GenBank/DDBJ databases">
        <title>Genomic Encyclopedia of Type Strains, Phase IV (KMG-IV): sequencing the most valuable type-strain genomes for metagenomic binning, comparative biology and taxonomic classification.</title>
        <authorList>
            <person name="Goeker M."/>
        </authorList>
    </citation>
    <scope>NUCLEOTIDE SEQUENCE [LARGE SCALE GENOMIC DNA]</scope>
    <source>
        <strain evidence="8 9">DSM 102936</strain>
    </source>
</reference>
<dbReference type="GO" id="GO:0005886">
    <property type="term" value="C:plasma membrane"/>
    <property type="evidence" value="ECO:0007669"/>
    <property type="project" value="UniProtKB-SubCell"/>
</dbReference>
<evidence type="ECO:0000256" key="4">
    <source>
        <dbReference type="ARBA" id="ARBA00022692"/>
    </source>
</evidence>
<comment type="subcellular location">
    <subcellularLocation>
        <location evidence="1">Cell membrane</location>
        <topology evidence="1">Multi-pass membrane protein</topology>
    </subcellularLocation>
</comment>
<keyword evidence="4 7" id="KW-0812">Transmembrane</keyword>
<keyword evidence="6 7" id="KW-0472">Membrane</keyword>
<protein>
    <submittedName>
        <fullName evidence="8">Putative membrane protein YadS</fullName>
    </submittedName>
</protein>
<evidence type="ECO:0000313" key="9">
    <source>
        <dbReference type="Proteomes" id="UP000282654"/>
    </source>
</evidence>
<keyword evidence="9" id="KW-1185">Reference proteome</keyword>
<feature type="transmembrane region" description="Helical" evidence="7">
    <location>
        <begin position="145"/>
        <end position="164"/>
    </location>
</feature>
<evidence type="ECO:0000256" key="2">
    <source>
        <dbReference type="ARBA" id="ARBA00007977"/>
    </source>
</evidence>
<feature type="transmembrane region" description="Helical" evidence="7">
    <location>
        <begin position="98"/>
        <end position="118"/>
    </location>
</feature>
<feature type="transmembrane region" description="Helical" evidence="7">
    <location>
        <begin position="67"/>
        <end position="91"/>
    </location>
</feature>
<dbReference type="InterPro" id="IPR018383">
    <property type="entry name" value="UPF0324_pro"/>
</dbReference>
<organism evidence="8 9">
    <name type="scientific">Thermodesulfitimonas autotrophica</name>
    <dbReference type="NCBI Taxonomy" id="1894989"/>
    <lineage>
        <taxon>Bacteria</taxon>
        <taxon>Bacillati</taxon>
        <taxon>Bacillota</taxon>
        <taxon>Clostridia</taxon>
        <taxon>Thermoanaerobacterales</taxon>
        <taxon>Thermoanaerobacteraceae</taxon>
        <taxon>Thermodesulfitimonas</taxon>
    </lineage>
</organism>
<evidence type="ECO:0000313" key="8">
    <source>
        <dbReference type="EMBL" id="RPF47114.1"/>
    </source>
</evidence>
<feature type="transmembrane region" description="Helical" evidence="7">
    <location>
        <begin position="459"/>
        <end position="482"/>
    </location>
</feature>
<proteinExistence type="inferred from homology"/>
<name>A0A3N5AQF6_9THEO</name>
<gene>
    <name evidence="8" type="ORF">EDD75_1389</name>
</gene>